<reference evidence="1" key="1">
    <citation type="submission" date="2014-09" db="EMBL/GenBank/DDBJ databases">
        <authorList>
            <person name="Magalhaes I.L.F."/>
            <person name="Oliveira U."/>
            <person name="Santos F.R."/>
            <person name="Vidigal T.H.D.A."/>
            <person name="Brescovit A.D."/>
            <person name="Santos A.J."/>
        </authorList>
    </citation>
    <scope>NUCLEOTIDE SEQUENCE</scope>
    <source>
        <tissue evidence="1">Shoot tissue taken approximately 20 cm above the soil surface</tissue>
    </source>
</reference>
<name>A0A0A9A3K0_ARUDO</name>
<reference evidence="1" key="2">
    <citation type="journal article" date="2015" name="Data Brief">
        <title>Shoot transcriptome of the giant reed, Arundo donax.</title>
        <authorList>
            <person name="Barrero R.A."/>
            <person name="Guerrero F.D."/>
            <person name="Moolhuijzen P."/>
            <person name="Goolsby J.A."/>
            <person name="Tidwell J."/>
            <person name="Bellgard S.E."/>
            <person name="Bellgard M.I."/>
        </authorList>
    </citation>
    <scope>NUCLEOTIDE SEQUENCE</scope>
    <source>
        <tissue evidence="1">Shoot tissue taken approximately 20 cm above the soil surface</tissue>
    </source>
</reference>
<sequence length="17" mass="1894">MNSMSISSWPSPSPDDR</sequence>
<dbReference type="EMBL" id="GBRH01253362">
    <property type="protein sequence ID" value="JAD44533.1"/>
    <property type="molecule type" value="Transcribed_RNA"/>
</dbReference>
<protein>
    <submittedName>
        <fullName evidence="1">Xth1</fullName>
    </submittedName>
</protein>
<proteinExistence type="predicted"/>
<organism evidence="1">
    <name type="scientific">Arundo donax</name>
    <name type="common">Giant reed</name>
    <name type="synonym">Donax arundinaceus</name>
    <dbReference type="NCBI Taxonomy" id="35708"/>
    <lineage>
        <taxon>Eukaryota</taxon>
        <taxon>Viridiplantae</taxon>
        <taxon>Streptophyta</taxon>
        <taxon>Embryophyta</taxon>
        <taxon>Tracheophyta</taxon>
        <taxon>Spermatophyta</taxon>
        <taxon>Magnoliopsida</taxon>
        <taxon>Liliopsida</taxon>
        <taxon>Poales</taxon>
        <taxon>Poaceae</taxon>
        <taxon>PACMAD clade</taxon>
        <taxon>Arundinoideae</taxon>
        <taxon>Arundineae</taxon>
        <taxon>Arundo</taxon>
    </lineage>
</organism>
<accession>A0A0A9A3K0</accession>
<dbReference type="AlphaFoldDB" id="A0A0A9A3K0"/>
<evidence type="ECO:0000313" key="1">
    <source>
        <dbReference type="EMBL" id="JAD44533.1"/>
    </source>
</evidence>